<accession>A0A367YIH3</accession>
<evidence type="ECO:0000313" key="3">
    <source>
        <dbReference type="EMBL" id="RCK65654.1"/>
    </source>
</evidence>
<protein>
    <submittedName>
        <fullName evidence="3">Putative GPI-anchored adhesin-like protein PGA28</fullName>
    </submittedName>
</protein>
<keyword evidence="2" id="KW-0732">Signal</keyword>
<evidence type="ECO:0000256" key="1">
    <source>
        <dbReference type="SAM" id="MobiDB-lite"/>
    </source>
</evidence>
<gene>
    <name evidence="3" type="primary">PGA28_0</name>
    <name evidence="3" type="ORF">Cantr_01311</name>
</gene>
<dbReference type="EMBL" id="QLNQ01000020">
    <property type="protein sequence ID" value="RCK65654.1"/>
    <property type="molecule type" value="Genomic_DNA"/>
</dbReference>
<organism evidence="3 4">
    <name type="scientific">Candida viswanathii</name>
    <dbReference type="NCBI Taxonomy" id="5486"/>
    <lineage>
        <taxon>Eukaryota</taxon>
        <taxon>Fungi</taxon>
        <taxon>Dikarya</taxon>
        <taxon>Ascomycota</taxon>
        <taxon>Saccharomycotina</taxon>
        <taxon>Pichiomycetes</taxon>
        <taxon>Debaryomycetaceae</taxon>
        <taxon>Candida/Lodderomyces clade</taxon>
        <taxon>Candida</taxon>
    </lineage>
</organism>
<name>A0A367YIH3_9ASCO</name>
<sequence>MKFLTVLSLSAFASVNAFDLLQLQKKDTCNTAPCLRAGQAIINRCGDRGTSNFQCLCHDMPDSFFEDLHECADNCDDSTDNDSDIDSPSEFRSIYCELASETIFVSGFGGFGGFGGFTGIGTDLVFGSATVGTGATTTGTATSATTGATDTTRTRTSGSSTSESKTTGSGTTKSETTAGNSASAEAETTGETTTTAGGTKSMFPIWHWLRRSLFSFCNVFLSMYANYFIYYPDF</sequence>
<dbReference type="Proteomes" id="UP000253472">
    <property type="component" value="Unassembled WGS sequence"/>
</dbReference>
<reference evidence="3 4" key="1">
    <citation type="submission" date="2018-06" db="EMBL/GenBank/DDBJ databases">
        <title>Whole genome sequencing of Candida tropicalis (genome annotated by CSBL at Korea University).</title>
        <authorList>
            <person name="Ahn J."/>
        </authorList>
    </citation>
    <scope>NUCLEOTIDE SEQUENCE [LARGE SCALE GENOMIC DNA]</scope>
    <source>
        <strain evidence="3 4">ATCC 20962</strain>
    </source>
</reference>
<evidence type="ECO:0000256" key="2">
    <source>
        <dbReference type="SAM" id="SignalP"/>
    </source>
</evidence>
<evidence type="ECO:0000313" key="4">
    <source>
        <dbReference type="Proteomes" id="UP000253472"/>
    </source>
</evidence>
<dbReference type="AlphaFoldDB" id="A0A367YIH3"/>
<feature type="region of interest" description="Disordered" evidence="1">
    <location>
        <begin position="137"/>
        <end position="195"/>
    </location>
</feature>
<comment type="caution">
    <text evidence="3">The sequence shown here is derived from an EMBL/GenBank/DDBJ whole genome shotgun (WGS) entry which is preliminary data.</text>
</comment>
<dbReference type="STRING" id="5486.A0A367YIH3"/>
<keyword evidence="4" id="KW-1185">Reference proteome</keyword>
<feature type="signal peptide" evidence="2">
    <location>
        <begin position="1"/>
        <end position="17"/>
    </location>
</feature>
<feature type="chain" id="PRO_5017049760" evidence="2">
    <location>
        <begin position="18"/>
        <end position="234"/>
    </location>
</feature>
<proteinExistence type="predicted"/>